<dbReference type="EMBL" id="CP058708">
    <property type="protein sequence ID" value="QLH51433.1"/>
    <property type="molecule type" value="Genomic_DNA"/>
</dbReference>
<feature type="binding site" evidence="5">
    <location>
        <begin position="179"/>
        <end position="186"/>
    </location>
    <ligand>
        <name>NAD(+)</name>
        <dbReference type="ChEBI" id="CHEBI:57540"/>
    </ligand>
</feature>
<dbReference type="KEGG" id="acog:HWD57_17685"/>
<dbReference type="InterPro" id="IPR001100">
    <property type="entry name" value="Pyr_nuc-diS_OxRdtase"/>
</dbReference>
<dbReference type="InterPro" id="IPR023753">
    <property type="entry name" value="FAD/NAD-binding_dom"/>
</dbReference>
<evidence type="ECO:0000256" key="6">
    <source>
        <dbReference type="PIRSR" id="PIRSR000350-4"/>
    </source>
</evidence>
<evidence type="ECO:0000313" key="10">
    <source>
        <dbReference type="EMBL" id="QLH51433.1"/>
    </source>
</evidence>
<feature type="domain" description="FAD/NAD(P)-binding" evidence="8">
    <location>
        <begin position="7"/>
        <end position="325"/>
    </location>
</feature>
<feature type="binding site" evidence="5">
    <location>
        <position position="310"/>
    </location>
    <ligand>
        <name>FAD</name>
        <dbReference type="ChEBI" id="CHEBI:57692"/>
    </ligand>
</feature>
<dbReference type="PRINTS" id="PR00411">
    <property type="entry name" value="PNDRDTASEI"/>
</dbReference>
<dbReference type="GO" id="GO:0050660">
    <property type="term" value="F:flavin adenine dinucleotide binding"/>
    <property type="evidence" value="ECO:0007669"/>
    <property type="project" value="TreeGrafter"/>
</dbReference>
<dbReference type="InterPro" id="IPR036188">
    <property type="entry name" value="FAD/NAD-bd_sf"/>
</dbReference>
<keyword evidence="5" id="KW-0547">Nucleotide-binding</keyword>
<accession>A0A7D5NE63</accession>
<evidence type="ECO:0000313" key="9">
    <source>
        <dbReference type="EMBL" id="KFB76203.1"/>
    </source>
</evidence>
<dbReference type="Proteomes" id="UP000509684">
    <property type="component" value="Chromosome"/>
</dbReference>
<comment type="cofactor">
    <cofactor evidence="5">
        <name>FAD</name>
        <dbReference type="ChEBI" id="CHEBI:57692"/>
    </cofactor>
    <text evidence="5">Binds 1 FAD per subunit.</text>
</comment>
<dbReference type="RefSeq" id="WP_034950051.1">
    <property type="nucleotide sequence ID" value="NZ_JDST02000059.1"/>
</dbReference>
<feature type="domain" description="Pyridine nucleotide-disulphide oxidoreductase dimerisation" evidence="7">
    <location>
        <begin position="348"/>
        <end position="454"/>
    </location>
</feature>
<dbReference type="EMBL" id="JDST02000059">
    <property type="protein sequence ID" value="KFB76203.1"/>
    <property type="molecule type" value="Genomic_DNA"/>
</dbReference>
<dbReference type="STRING" id="1453999.AW06_002625"/>
<dbReference type="Gene3D" id="3.50.50.60">
    <property type="entry name" value="FAD/NAD(P)-binding domain"/>
    <property type="match status" value="2"/>
</dbReference>
<evidence type="ECO:0000256" key="1">
    <source>
        <dbReference type="ARBA" id="ARBA00007532"/>
    </source>
</evidence>
<reference evidence="9 11" key="1">
    <citation type="submission" date="2014-02" db="EMBL/GenBank/DDBJ databases">
        <title>Expanding our view of genomic diversity in Candidatus Accumulibacter clades.</title>
        <authorList>
            <person name="Skennerton C.T."/>
            <person name="Barr J.J."/>
            <person name="Slater F.R."/>
            <person name="Bond P.L."/>
            <person name="Tyson G.W."/>
        </authorList>
    </citation>
    <scope>NUCLEOTIDE SEQUENCE [LARGE SCALE GENOMIC DNA]</scope>
    <source>
        <strain evidence="11">SK-02</strain>
    </source>
</reference>
<reference evidence="10" key="3">
    <citation type="submission" date="2020-06" db="EMBL/GenBank/DDBJ databases">
        <authorList>
            <person name="Arumugam K."/>
            <person name="Besarab I."/>
            <person name="Haryono M."/>
            <person name="Bagci C."/>
            <person name="Beier S."/>
            <person name="Buchfink B."/>
            <person name="Gorska A."/>
            <person name="Qiu G."/>
            <person name="Huson D.H."/>
            <person name="Williams R.B."/>
        </authorList>
    </citation>
    <scope>NUCLEOTIDE SEQUENCE</scope>
    <source>
        <strain evidence="10">SSA1</strain>
    </source>
</reference>
<evidence type="ECO:0000313" key="11">
    <source>
        <dbReference type="Proteomes" id="UP000021315"/>
    </source>
</evidence>
<dbReference type="PANTHER" id="PTHR43014">
    <property type="entry name" value="MERCURIC REDUCTASE"/>
    <property type="match status" value="1"/>
</dbReference>
<feature type="binding site" evidence="5">
    <location>
        <position position="268"/>
    </location>
    <ligand>
        <name>NAD(+)</name>
        <dbReference type="ChEBI" id="CHEBI:57540"/>
    </ligand>
</feature>
<dbReference type="AlphaFoldDB" id="A0A080M4S8"/>
<dbReference type="GO" id="GO:0016152">
    <property type="term" value="F:mercury (II) reductase (NADP+) activity"/>
    <property type="evidence" value="ECO:0007669"/>
    <property type="project" value="UniProtKB-EC"/>
</dbReference>
<dbReference type="NCBIfam" id="NF004939">
    <property type="entry name" value="PRK06292.1-1"/>
    <property type="match status" value="1"/>
</dbReference>
<dbReference type="Gene3D" id="1.10.287.990">
    <property type="entry name" value="Fe,Mn superoxide dismutase (SOD) domain"/>
    <property type="match status" value="1"/>
</dbReference>
<sequence length="479" mass="51731">MNTREVDVAIIGAGTAGMSAYRAALAHTRSVVVIEGGPYGTTCARVGCMPSKLLIAAAEAAHAARHADAFGVAVDSLRIDGAAVMRRVRDERDRFVGFVTEAVEHWPPEHRLRGHARFVDSHTLQLGEHTRVKARRIVIATGSHPNVPTHWREAAGDRLIVNDDVFAWQSLPQSVAVLGSGVIALELAQALHRLGVRVCLYGRSARVGPLTDPILQAETRKVFAQELSMRLGASDLHLRRVGNEVAVRVGDEDAAAEQRYEWILAASGRPPNLQALDLPQSGLPLDARGVPLFDPGTGQVADSHVFIAGDATHEREILHEAADEGRIAGDNAGRFPDVRVRPRRAPLSVVFSDPQIMLAGQSHAQLLRSGVDFAVGEVSFEDQGRSRVMLKNRGALHLYAERSSGRLLGAEMLGPAAEHLGHLLAWSVQRGDSVQAMLDSPFYHPVIEEGLRTALRGLQRALRMGPPPVERCLDCGPGA</sequence>
<evidence type="ECO:0000313" key="12">
    <source>
        <dbReference type="Proteomes" id="UP000509684"/>
    </source>
</evidence>
<feature type="active site" description="Proton acceptor" evidence="4">
    <location>
        <position position="444"/>
    </location>
</feature>
<evidence type="ECO:0000259" key="7">
    <source>
        <dbReference type="Pfam" id="PF02852"/>
    </source>
</evidence>
<keyword evidence="2" id="KW-0285">Flavoprotein</keyword>
<dbReference type="EC" id="1.8.1.4" evidence="10"/>
<reference evidence="10 12" key="2">
    <citation type="journal article" date="2019" name="Microbiome">
        <title>Annotated bacterial chromosomes from frame-shift-corrected long-read metagenomic data.</title>
        <authorList>
            <person name="Arumugam K."/>
            <person name="Bagci C."/>
            <person name="Bessarab I."/>
            <person name="Beier S."/>
            <person name="Buchfink B."/>
            <person name="Gorska A."/>
            <person name="Qiu G."/>
            <person name="Huson D.H."/>
            <person name="Williams R.B.H."/>
        </authorList>
    </citation>
    <scope>NUCLEOTIDE SEQUENCE [LARGE SCALE GENOMIC DNA]</scope>
    <source>
        <strain evidence="10">SSA1</strain>
    </source>
</reference>
<evidence type="ECO:0000259" key="8">
    <source>
        <dbReference type="Pfam" id="PF07992"/>
    </source>
</evidence>
<dbReference type="Pfam" id="PF02852">
    <property type="entry name" value="Pyr_redox_dim"/>
    <property type="match status" value="1"/>
</dbReference>
<dbReference type="Proteomes" id="UP000021315">
    <property type="component" value="Unassembled WGS sequence"/>
</dbReference>
<feature type="binding site" evidence="5">
    <location>
        <position position="52"/>
    </location>
    <ligand>
        <name>FAD</name>
        <dbReference type="ChEBI" id="CHEBI:57692"/>
    </ligand>
</feature>
<dbReference type="Pfam" id="PF07992">
    <property type="entry name" value="Pyr_redox_2"/>
    <property type="match status" value="1"/>
</dbReference>
<dbReference type="InterPro" id="IPR004099">
    <property type="entry name" value="Pyr_nucl-diS_OxRdtase_dimer"/>
</dbReference>
<keyword evidence="9" id="KW-0560">Oxidoreductase</keyword>
<comment type="similarity">
    <text evidence="1">Belongs to the class-I pyridine nucleotide-disulfide oxidoreductase family.</text>
</comment>
<feature type="binding site" evidence="5">
    <location>
        <begin position="141"/>
        <end position="143"/>
    </location>
    <ligand>
        <name>FAD</name>
        <dbReference type="ChEBI" id="CHEBI:57692"/>
    </ligand>
</feature>
<evidence type="ECO:0000256" key="2">
    <source>
        <dbReference type="ARBA" id="ARBA00022630"/>
    </source>
</evidence>
<dbReference type="GO" id="GO:0003955">
    <property type="term" value="F:NAD(P)H dehydrogenase (quinone) activity"/>
    <property type="evidence" value="ECO:0007669"/>
    <property type="project" value="TreeGrafter"/>
</dbReference>
<dbReference type="InterPro" id="IPR016156">
    <property type="entry name" value="FAD/NAD-linked_Rdtase_dimer_sf"/>
</dbReference>
<dbReference type="InterPro" id="IPR036324">
    <property type="entry name" value="Mn/Fe_SOD_N_sf"/>
</dbReference>
<dbReference type="PIRSF" id="PIRSF000350">
    <property type="entry name" value="Mercury_reductase_MerA"/>
    <property type="match status" value="1"/>
</dbReference>
<evidence type="ECO:0000256" key="4">
    <source>
        <dbReference type="PIRSR" id="PIRSR000350-2"/>
    </source>
</evidence>
<evidence type="ECO:0000256" key="3">
    <source>
        <dbReference type="ARBA" id="ARBA00022827"/>
    </source>
</evidence>
<keyword evidence="3 5" id="KW-0274">FAD</keyword>
<proteinExistence type="inferred from homology"/>
<dbReference type="EC" id="1.16.1.1" evidence="9"/>
<dbReference type="PANTHER" id="PTHR43014:SF4">
    <property type="entry name" value="PYRIDINE NUCLEOTIDE-DISULFIDE OXIDOREDUCTASE RCLA-RELATED"/>
    <property type="match status" value="1"/>
</dbReference>
<protein>
    <submittedName>
        <fullName evidence="10">Dihydrolipoyl dehydrogenase</fullName>
        <ecNumber evidence="10">1.8.1.4</ecNumber>
    </submittedName>
    <submittedName>
        <fullName evidence="9">Mercuric reductase</fullName>
        <ecNumber evidence="9">1.16.1.1</ecNumber>
    </submittedName>
</protein>
<keyword evidence="5" id="KW-0520">NAD</keyword>
<name>A0A080M4S8_9PROT</name>
<accession>A0A080M4S8</accession>
<organism evidence="9 11">
    <name type="scientific">Candidatus Accumulibacter cognatus</name>
    <dbReference type="NCBI Taxonomy" id="2954383"/>
    <lineage>
        <taxon>Bacteria</taxon>
        <taxon>Pseudomonadati</taxon>
        <taxon>Pseudomonadota</taxon>
        <taxon>Betaproteobacteria</taxon>
        <taxon>Candidatus Accumulibacter</taxon>
    </lineage>
</organism>
<dbReference type="Gene3D" id="3.30.390.30">
    <property type="match status" value="1"/>
</dbReference>
<gene>
    <name evidence="9" type="primary">merA_2</name>
    <name evidence="9" type="ORF">AW06_002625</name>
    <name evidence="10" type="ORF">HWD57_17685</name>
</gene>
<dbReference type="PRINTS" id="PR00368">
    <property type="entry name" value="FADPNR"/>
</dbReference>
<feature type="disulfide bond" description="Redox-active" evidence="6">
    <location>
        <begin position="43"/>
        <end position="48"/>
    </location>
</feature>
<evidence type="ECO:0000256" key="5">
    <source>
        <dbReference type="PIRSR" id="PIRSR000350-3"/>
    </source>
</evidence>
<keyword evidence="11" id="KW-1185">Reference proteome</keyword>
<dbReference type="SUPFAM" id="SSF55424">
    <property type="entry name" value="FAD/NAD-linked reductases, dimerisation (C-terminal) domain"/>
    <property type="match status" value="1"/>
</dbReference>
<dbReference type="SUPFAM" id="SSF51905">
    <property type="entry name" value="FAD/NAD(P)-binding domain"/>
    <property type="match status" value="1"/>
</dbReference>
<dbReference type="GO" id="GO:0004148">
    <property type="term" value="F:dihydrolipoyl dehydrogenase (NADH) activity"/>
    <property type="evidence" value="ECO:0007669"/>
    <property type="project" value="UniProtKB-EC"/>
</dbReference>